<feature type="compositionally biased region" description="Polar residues" evidence="1">
    <location>
        <begin position="161"/>
        <end position="171"/>
    </location>
</feature>
<proteinExistence type="predicted"/>
<dbReference type="AlphaFoldDB" id="A0A8S3RCW9"/>
<feature type="compositionally biased region" description="Low complexity" evidence="1">
    <location>
        <begin position="182"/>
        <end position="196"/>
    </location>
</feature>
<comment type="caution">
    <text evidence="2">The sequence shown here is derived from an EMBL/GenBank/DDBJ whole genome shotgun (WGS) entry which is preliminary data.</text>
</comment>
<accession>A0A8S3RCW9</accession>
<feature type="region of interest" description="Disordered" evidence="1">
    <location>
        <begin position="99"/>
        <end position="120"/>
    </location>
</feature>
<reference evidence="2" key="1">
    <citation type="submission" date="2021-03" db="EMBL/GenBank/DDBJ databases">
        <authorList>
            <person name="Bekaert M."/>
        </authorList>
    </citation>
    <scope>NUCLEOTIDE SEQUENCE</scope>
</reference>
<organism evidence="2 3">
    <name type="scientific">Mytilus edulis</name>
    <name type="common">Blue mussel</name>
    <dbReference type="NCBI Taxonomy" id="6550"/>
    <lineage>
        <taxon>Eukaryota</taxon>
        <taxon>Metazoa</taxon>
        <taxon>Spiralia</taxon>
        <taxon>Lophotrochozoa</taxon>
        <taxon>Mollusca</taxon>
        <taxon>Bivalvia</taxon>
        <taxon>Autobranchia</taxon>
        <taxon>Pteriomorphia</taxon>
        <taxon>Mytilida</taxon>
        <taxon>Mytiloidea</taxon>
        <taxon>Mytilidae</taxon>
        <taxon>Mytilinae</taxon>
        <taxon>Mytilus</taxon>
    </lineage>
</organism>
<gene>
    <name evidence="2" type="ORF">MEDL_19046</name>
</gene>
<keyword evidence="3" id="KW-1185">Reference proteome</keyword>
<evidence type="ECO:0000313" key="3">
    <source>
        <dbReference type="Proteomes" id="UP000683360"/>
    </source>
</evidence>
<name>A0A8S3RCW9_MYTED</name>
<dbReference type="EMBL" id="CAJPWZ010000971">
    <property type="protein sequence ID" value="CAG2204605.1"/>
    <property type="molecule type" value="Genomic_DNA"/>
</dbReference>
<protein>
    <submittedName>
        <fullName evidence="2">Uncharacterized protein</fullName>
    </submittedName>
</protein>
<dbReference type="Proteomes" id="UP000683360">
    <property type="component" value="Unassembled WGS sequence"/>
</dbReference>
<evidence type="ECO:0000313" key="2">
    <source>
        <dbReference type="EMBL" id="CAG2204605.1"/>
    </source>
</evidence>
<feature type="region of interest" description="Disordered" evidence="1">
    <location>
        <begin position="157"/>
        <end position="196"/>
    </location>
</feature>
<evidence type="ECO:0000256" key="1">
    <source>
        <dbReference type="SAM" id="MobiDB-lite"/>
    </source>
</evidence>
<dbReference type="OrthoDB" id="10366470at2759"/>
<sequence>MYRTIFKAVSSSTKTVIEMKTELKLQSHKIVELEAEKQKLQQDIDHLKDVQRGHNLDSSNEELKRKTEYIDTLEQQYKEVVKLNKNLLERSKEDRQLIKEDRKEREMDRKEREEDRKQRLMDMEQMKKDREQRDMGMKMSEELITKMDLMLSRLEQHDMTIDQNETSGTNQPPTPRPNIAYNLRKNNNCKKNNNSK</sequence>